<dbReference type="KEGG" id="rhf:EUB48_20695"/>
<dbReference type="Gene3D" id="3.40.190.10">
    <property type="entry name" value="Periplasmic binding protein-like II"/>
    <property type="match status" value="3"/>
</dbReference>
<dbReference type="GO" id="GO:0042597">
    <property type="term" value="C:periplasmic space"/>
    <property type="evidence" value="ECO:0007669"/>
    <property type="project" value="UniProtKB-SubCell"/>
</dbReference>
<comment type="subcellular location">
    <subcellularLocation>
        <location evidence="1">Periplasm</location>
    </subcellularLocation>
</comment>
<name>A0A515DGC7_9BURK</name>
<evidence type="ECO:0000256" key="2">
    <source>
        <dbReference type="ARBA" id="ARBA00010742"/>
    </source>
</evidence>
<dbReference type="RefSeq" id="WP_142820937.1">
    <property type="nucleotide sequence ID" value="NZ_CP035503.1"/>
</dbReference>
<dbReference type="Proteomes" id="UP000316798">
    <property type="component" value="Chromosome"/>
</dbReference>
<evidence type="ECO:0000256" key="3">
    <source>
        <dbReference type="ARBA" id="ARBA00022729"/>
    </source>
</evidence>
<dbReference type="OrthoDB" id="8555942at2"/>
<feature type="chain" id="PRO_5022209944" evidence="4">
    <location>
        <begin position="25"/>
        <end position="328"/>
    </location>
</feature>
<dbReference type="PANTHER" id="PTHR30024">
    <property type="entry name" value="ALIPHATIC SULFONATES-BINDING PROTEIN-RELATED"/>
    <property type="match status" value="1"/>
</dbReference>
<evidence type="ECO:0000313" key="6">
    <source>
        <dbReference type="EMBL" id="QDL39473.1"/>
    </source>
</evidence>
<keyword evidence="7" id="KW-1185">Reference proteome</keyword>
<dbReference type="SUPFAM" id="SSF53850">
    <property type="entry name" value="Periplasmic binding protein-like II"/>
    <property type="match status" value="1"/>
</dbReference>
<evidence type="ECO:0000256" key="4">
    <source>
        <dbReference type="SAM" id="SignalP"/>
    </source>
</evidence>
<evidence type="ECO:0000256" key="1">
    <source>
        <dbReference type="ARBA" id="ARBA00004418"/>
    </source>
</evidence>
<dbReference type="AlphaFoldDB" id="A0A515DGC7"/>
<reference evidence="6 7" key="1">
    <citation type="submission" date="2019-01" db="EMBL/GenBank/DDBJ databases">
        <title>Genomic insights into a novel species Rhodoferax sp.</title>
        <authorList>
            <person name="Jin L."/>
        </authorList>
    </citation>
    <scope>NUCLEOTIDE SEQUENCE [LARGE SCALE GENOMIC DNA]</scope>
    <source>
        <strain evidence="6 7">CHu59-6-5</strain>
    </source>
</reference>
<proteinExistence type="inferred from homology"/>
<comment type="similarity">
    <text evidence="2">Belongs to the bacterial solute-binding protein SsuA/TauA family.</text>
</comment>
<keyword evidence="3 4" id="KW-0732">Signal</keyword>
<dbReference type="InterPro" id="IPR015168">
    <property type="entry name" value="SsuA/THI5"/>
</dbReference>
<evidence type="ECO:0000313" key="7">
    <source>
        <dbReference type="Proteomes" id="UP000316798"/>
    </source>
</evidence>
<feature type="signal peptide" evidence="4">
    <location>
        <begin position="1"/>
        <end position="24"/>
    </location>
</feature>
<feature type="domain" description="SsuA/THI5-like" evidence="5">
    <location>
        <begin position="44"/>
        <end position="258"/>
    </location>
</feature>
<sequence>MTRSLPRWLLATAITLATCTAAQAQAPTIRIQDYPGIIGTLARVAVEKGYCAKNGIQCTLTTIPAAPLGVQTLMAGGIEVALAPSEVAIQSVARGADLKIVGGMFNVNPFMLIVGPGLLASADKGYPAIMQDLKGKKIGVTSRGAGPEFQIKTMLRSAGLKEDDVTFVAVGSPNTGYPALLNKQVDAVMSFVPFDGFCDVLKTCRIAVLPAKGEGPKVLTDLNGAGGLYVMRRDYTEKNPVAVAAFVKALHEAERFTADPANGAELLQITLKHYRIDMPKGDEILKSSLERFRPNMVVAVKKEAVQAAADYLQQTGQLEKTFDAARLF</sequence>
<organism evidence="6 7">
    <name type="scientific">Rhodoferax sediminis</name>
    <dbReference type="NCBI Taxonomy" id="2509614"/>
    <lineage>
        <taxon>Bacteria</taxon>
        <taxon>Pseudomonadati</taxon>
        <taxon>Pseudomonadota</taxon>
        <taxon>Betaproteobacteria</taxon>
        <taxon>Burkholderiales</taxon>
        <taxon>Comamonadaceae</taxon>
        <taxon>Rhodoferax</taxon>
    </lineage>
</organism>
<dbReference type="Pfam" id="PF09084">
    <property type="entry name" value="NMT1"/>
    <property type="match status" value="1"/>
</dbReference>
<gene>
    <name evidence="6" type="ORF">EUB48_20695</name>
</gene>
<accession>A0A515DGC7</accession>
<protein>
    <submittedName>
        <fullName evidence="6">ABC transporter substrate-binding protein</fullName>
    </submittedName>
</protein>
<dbReference type="PANTHER" id="PTHR30024:SF47">
    <property type="entry name" value="TAURINE-BINDING PERIPLASMIC PROTEIN"/>
    <property type="match status" value="1"/>
</dbReference>
<evidence type="ECO:0000259" key="5">
    <source>
        <dbReference type="Pfam" id="PF09084"/>
    </source>
</evidence>
<dbReference type="EMBL" id="CP035503">
    <property type="protein sequence ID" value="QDL39473.1"/>
    <property type="molecule type" value="Genomic_DNA"/>
</dbReference>